<sequence length="140" mass="15042">MELALVLPVLLFMFAGMVDVSRYVCAAIETEQAAQRTTAYALAKRPNGSDATYLRNEAAAAAGVPTGDVTADIFLECDGVRQTKFNNPCPVGQTSARFVSVSIKRTVQFQFDWQTLAGMFGARVAAPSMTVTGDSLVRIQ</sequence>
<name>A0A0B1ZFP7_9SPHN</name>
<keyword evidence="3" id="KW-1185">Reference proteome</keyword>
<gene>
    <name evidence="2" type="ORF">LK12_19555</name>
</gene>
<accession>A0A0B1ZFP7</accession>
<dbReference type="InterPro" id="IPR012495">
    <property type="entry name" value="TadE-like_dom"/>
</dbReference>
<evidence type="ECO:0000313" key="2">
    <source>
        <dbReference type="EMBL" id="KHK89340.1"/>
    </source>
</evidence>
<evidence type="ECO:0000259" key="1">
    <source>
        <dbReference type="Pfam" id="PF07811"/>
    </source>
</evidence>
<dbReference type="Proteomes" id="UP000031057">
    <property type="component" value="Unassembled WGS sequence"/>
</dbReference>
<organism evidence="2 3">
    <name type="scientific">Novosphingobium malaysiense</name>
    <dbReference type="NCBI Taxonomy" id="1348853"/>
    <lineage>
        <taxon>Bacteria</taxon>
        <taxon>Pseudomonadati</taxon>
        <taxon>Pseudomonadota</taxon>
        <taxon>Alphaproteobacteria</taxon>
        <taxon>Sphingomonadales</taxon>
        <taxon>Sphingomonadaceae</taxon>
        <taxon>Novosphingobium</taxon>
    </lineage>
</organism>
<dbReference type="EMBL" id="JTDI01000007">
    <property type="protein sequence ID" value="KHK89340.1"/>
    <property type="molecule type" value="Genomic_DNA"/>
</dbReference>
<comment type="caution">
    <text evidence="2">The sequence shown here is derived from an EMBL/GenBank/DDBJ whole genome shotgun (WGS) entry which is preliminary data.</text>
</comment>
<dbReference type="Pfam" id="PF07811">
    <property type="entry name" value="TadE"/>
    <property type="match status" value="1"/>
</dbReference>
<proteinExistence type="predicted"/>
<evidence type="ECO:0000313" key="3">
    <source>
        <dbReference type="Proteomes" id="UP000031057"/>
    </source>
</evidence>
<protein>
    <recommendedName>
        <fullName evidence="1">TadE-like domain-containing protein</fullName>
    </recommendedName>
</protein>
<dbReference type="AlphaFoldDB" id="A0A0B1ZFP7"/>
<reference evidence="2 3" key="1">
    <citation type="submission" date="2014-10" db="EMBL/GenBank/DDBJ databases">
        <title>Genome sequence of Novosphingobium malaysiense MUSC 273(T).</title>
        <authorList>
            <person name="Lee L.-H."/>
        </authorList>
    </citation>
    <scope>NUCLEOTIDE SEQUENCE [LARGE SCALE GENOMIC DNA]</scope>
    <source>
        <strain evidence="2 3">MUSC 273</strain>
    </source>
</reference>
<feature type="domain" description="TadE-like" evidence="1">
    <location>
        <begin position="2"/>
        <end position="36"/>
    </location>
</feature>
<dbReference type="STRING" id="1348853.LK12_19555"/>